<dbReference type="Pfam" id="PF08447">
    <property type="entry name" value="PAS_3"/>
    <property type="match status" value="1"/>
</dbReference>
<keyword evidence="10" id="KW-1185">Reference proteome</keyword>
<dbReference type="GO" id="GO:0004673">
    <property type="term" value="F:protein histidine kinase activity"/>
    <property type="evidence" value="ECO:0007669"/>
    <property type="project" value="UniProtKB-EC"/>
</dbReference>
<evidence type="ECO:0000256" key="5">
    <source>
        <dbReference type="ARBA" id="ARBA00022777"/>
    </source>
</evidence>
<dbReference type="PANTHER" id="PTHR43304:SF1">
    <property type="entry name" value="PAC DOMAIN-CONTAINING PROTEIN"/>
    <property type="match status" value="1"/>
</dbReference>
<dbReference type="EMBL" id="BSPG01000008">
    <property type="protein sequence ID" value="GLS44023.1"/>
    <property type="molecule type" value="Genomic_DNA"/>
</dbReference>
<dbReference type="InterPro" id="IPR052162">
    <property type="entry name" value="Sensor_kinase/Photoreceptor"/>
</dbReference>
<keyword evidence="3" id="KW-0597">Phosphoprotein</keyword>
<reference evidence="10" key="2">
    <citation type="journal article" date="2019" name="Int. J. Syst. Evol. Microbiol.">
        <title>The Global Catalogue of Microorganisms (GCM) 10K type strain sequencing project: providing services to taxonomists for standard genome sequencing and annotation.</title>
        <authorList>
            <consortium name="The Broad Institute Genomics Platform"/>
            <consortium name="The Broad Institute Genome Sequencing Center for Infectious Disease"/>
            <person name="Wu L."/>
            <person name="Ma J."/>
        </authorList>
    </citation>
    <scope>NUCLEOTIDE SEQUENCE [LARGE SCALE GENOMIC DNA]</scope>
    <source>
        <strain evidence="10">NBRC 107710</strain>
    </source>
</reference>
<evidence type="ECO:0000313" key="7">
    <source>
        <dbReference type="EMBL" id="GLS44023.1"/>
    </source>
</evidence>
<evidence type="ECO:0000256" key="4">
    <source>
        <dbReference type="ARBA" id="ARBA00022679"/>
    </source>
</evidence>
<dbReference type="CDD" id="cd00130">
    <property type="entry name" value="PAS"/>
    <property type="match status" value="1"/>
</dbReference>
<proteinExistence type="predicted"/>
<evidence type="ECO:0000259" key="6">
    <source>
        <dbReference type="PROSITE" id="PS50113"/>
    </source>
</evidence>
<dbReference type="Proteomes" id="UP001156881">
    <property type="component" value="Unassembled WGS sequence"/>
</dbReference>
<evidence type="ECO:0000313" key="8">
    <source>
        <dbReference type="EMBL" id="MBB3901619.1"/>
    </source>
</evidence>
<dbReference type="InterPro" id="IPR035965">
    <property type="entry name" value="PAS-like_dom_sf"/>
</dbReference>
<dbReference type="InterPro" id="IPR013655">
    <property type="entry name" value="PAS_fold_3"/>
</dbReference>
<dbReference type="Proteomes" id="UP000517759">
    <property type="component" value="Unassembled WGS sequence"/>
</dbReference>
<dbReference type="PROSITE" id="PS50113">
    <property type="entry name" value="PAC"/>
    <property type="match status" value="1"/>
</dbReference>
<dbReference type="PANTHER" id="PTHR43304">
    <property type="entry name" value="PHYTOCHROME-LIKE PROTEIN CPH1"/>
    <property type="match status" value="1"/>
</dbReference>
<comment type="caution">
    <text evidence="8">The sequence shown here is derived from an EMBL/GenBank/DDBJ whole genome shotgun (WGS) entry which is preliminary data.</text>
</comment>
<evidence type="ECO:0000313" key="9">
    <source>
        <dbReference type="Proteomes" id="UP000517759"/>
    </source>
</evidence>
<dbReference type="InterPro" id="IPR000014">
    <property type="entry name" value="PAS"/>
</dbReference>
<name>A0A7W6AI51_9HYPH</name>
<protein>
    <recommendedName>
        <fullName evidence="2">histidine kinase</fullName>
        <ecNumber evidence="2">2.7.13.3</ecNumber>
    </recommendedName>
</protein>
<evidence type="ECO:0000313" key="10">
    <source>
        <dbReference type="Proteomes" id="UP001156881"/>
    </source>
</evidence>
<evidence type="ECO:0000256" key="2">
    <source>
        <dbReference type="ARBA" id="ARBA00012438"/>
    </source>
</evidence>
<keyword evidence="5" id="KW-0418">Kinase</keyword>
<dbReference type="RefSeq" id="WP_183502704.1">
    <property type="nucleotide sequence ID" value="NZ_BSPG01000008.1"/>
</dbReference>
<reference evidence="7" key="4">
    <citation type="submission" date="2023-01" db="EMBL/GenBank/DDBJ databases">
        <title>Draft genome sequence of Methylobacterium brachythecii strain NBRC 107710.</title>
        <authorList>
            <person name="Sun Q."/>
            <person name="Mori K."/>
        </authorList>
    </citation>
    <scope>NUCLEOTIDE SEQUENCE</scope>
    <source>
        <strain evidence="7">NBRC 107710</strain>
    </source>
</reference>
<dbReference type="SUPFAM" id="SSF55785">
    <property type="entry name" value="PYP-like sensor domain (PAS domain)"/>
    <property type="match status" value="1"/>
</dbReference>
<reference evidence="7" key="1">
    <citation type="journal article" date="2014" name="Int. J. Syst. Evol. Microbiol.">
        <title>Complete genome of a new Firmicutes species belonging to the dominant human colonic microbiota ('Ruminococcus bicirculans') reveals two chromosomes and a selective capacity to utilize plant glucans.</title>
        <authorList>
            <consortium name="NISC Comparative Sequencing Program"/>
            <person name="Wegmann U."/>
            <person name="Louis P."/>
            <person name="Goesmann A."/>
            <person name="Henrissat B."/>
            <person name="Duncan S.H."/>
            <person name="Flint H.J."/>
        </authorList>
    </citation>
    <scope>NUCLEOTIDE SEQUENCE</scope>
    <source>
        <strain evidence="7">NBRC 107710</strain>
    </source>
</reference>
<feature type="domain" description="PAC" evidence="6">
    <location>
        <begin position="89"/>
        <end position="141"/>
    </location>
</feature>
<sequence>MATILKPARAVDQALESALNACGFVGTWETDLETSTVYPSGAFTALIGVNEEAARAGISLNTFLEGVHPSDRERVHKAVKVAHTTAGRFESEFRMIGGTSSYRWVAARGQVEKDAQGRGFRCLGVAVDVTDTRDAERPRGEDAIKIVNHLIDAMMAARTSIGSLGTPILKNMIDMLLIELQRELQHRTLPEGNRRLQ</sequence>
<dbReference type="EC" id="2.7.13.3" evidence="2"/>
<gene>
    <name evidence="7" type="ORF">GCM10007884_20090</name>
    <name evidence="8" type="ORF">GGR33_001105</name>
</gene>
<evidence type="ECO:0000256" key="3">
    <source>
        <dbReference type="ARBA" id="ARBA00022553"/>
    </source>
</evidence>
<dbReference type="Gene3D" id="3.30.450.20">
    <property type="entry name" value="PAS domain"/>
    <property type="match status" value="1"/>
</dbReference>
<evidence type="ECO:0000256" key="1">
    <source>
        <dbReference type="ARBA" id="ARBA00000085"/>
    </source>
</evidence>
<keyword evidence="4" id="KW-0808">Transferase</keyword>
<accession>A0A7W6AI51</accession>
<organism evidence="8 9">
    <name type="scientific">Methylobacterium brachythecii</name>
    <dbReference type="NCBI Taxonomy" id="1176177"/>
    <lineage>
        <taxon>Bacteria</taxon>
        <taxon>Pseudomonadati</taxon>
        <taxon>Pseudomonadota</taxon>
        <taxon>Alphaproteobacteria</taxon>
        <taxon>Hyphomicrobiales</taxon>
        <taxon>Methylobacteriaceae</taxon>
        <taxon>Methylobacterium</taxon>
    </lineage>
</organism>
<comment type="catalytic activity">
    <reaction evidence="1">
        <text>ATP + protein L-histidine = ADP + protein N-phospho-L-histidine.</text>
        <dbReference type="EC" id="2.7.13.3"/>
    </reaction>
</comment>
<dbReference type="AlphaFoldDB" id="A0A7W6AI51"/>
<reference evidence="8 9" key="3">
    <citation type="submission" date="2020-08" db="EMBL/GenBank/DDBJ databases">
        <title>Genomic Encyclopedia of Type Strains, Phase IV (KMG-IV): sequencing the most valuable type-strain genomes for metagenomic binning, comparative biology and taxonomic classification.</title>
        <authorList>
            <person name="Goeker M."/>
        </authorList>
    </citation>
    <scope>NUCLEOTIDE SEQUENCE [LARGE SCALE GENOMIC DNA]</scope>
    <source>
        <strain evidence="8 9">DSM 24105</strain>
    </source>
</reference>
<dbReference type="EMBL" id="JACIDN010000002">
    <property type="protein sequence ID" value="MBB3901619.1"/>
    <property type="molecule type" value="Genomic_DNA"/>
</dbReference>
<dbReference type="InterPro" id="IPR000700">
    <property type="entry name" value="PAS-assoc_C"/>
</dbReference>